<evidence type="ECO:0000313" key="1">
    <source>
        <dbReference type="EMBL" id="SFK67776.1"/>
    </source>
</evidence>
<name>A0A1I4BIN5_9PSEU</name>
<organism evidence="1 2">
    <name type="scientific">Amycolatopsis sacchari</name>
    <dbReference type="NCBI Taxonomy" id="115433"/>
    <lineage>
        <taxon>Bacteria</taxon>
        <taxon>Bacillati</taxon>
        <taxon>Actinomycetota</taxon>
        <taxon>Actinomycetes</taxon>
        <taxon>Pseudonocardiales</taxon>
        <taxon>Pseudonocardiaceae</taxon>
        <taxon>Amycolatopsis</taxon>
    </lineage>
</organism>
<dbReference type="AlphaFoldDB" id="A0A1I4BIN5"/>
<evidence type="ECO:0000313" key="2">
    <source>
        <dbReference type="Proteomes" id="UP000199025"/>
    </source>
</evidence>
<dbReference type="EMBL" id="FORP01000028">
    <property type="protein sequence ID" value="SFK67776.1"/>
    <property type="molecule type" value="Genomic_DNA"/>
</dbReference>
<reference evidence="1 2" key="1">
    <citation type="submission" date="2016-10" db="EMBL/GenBank/DDBJ databases">
        <authorList>
            <person name="de Groot N.N."/>
        </authorList>
    </citation>
    <scope>NUCLEOTIDE SEQUENCE [LARGE SCALE GENOMIC DNA]</scope>
    <source>
        <strain evidence="1 2">DSM 44468</strain>
    </source>
</reference>
<dbReference type="STRING" id="115433.SAMN05421835_12862"/>
<sequence length="217" mass="22175">MGARRVPRSVLFTAVLAALVTLGALGGVAVLRGQDDVTRVDAGAPATPQAADHECGDAPCQVVATASVGATQVELLADAQGDNGRLQAGGQVVQTSITQLGARLRGDSLSCAVASVSACLVEAPLNGGRVGELVVQRDGDWHPVAKPYFSDAGVLLLSDVTGTDAPEVVVVRSSPALAEVYALDGGVVGCTKRYSYPAQIRGWPQVRVVASDLRTCS</sequence>
<accession>A0A1I4BIN5</accession>
<dbReference type="Proteomes" id="UP000199025">
    <property type="component" value="Unassembled WGS sequence"/>
</dbReference>
<proteinExistence type="predicted"/>
<gene>
    <name evidence="1" type="ORF">SAMN05421835_12862</name>
</gene>
<keyword evidence="2" id="KW-1185">Reference proteome</keyword>
<dbReference type="OrthoDB" id="3699175at2"/>
<protein>
    <submittedName>
        <fullName evidence="1">Uncharacterized protein</fullName>
    </submittedName>
</protein>